<protein>
    <submittedName>
        <fullName evidence="2">Uncharacterized protein</fullName>
    </submittedName>
</protein>
<keyword evidence="3" id="KW-1185">Reference proteome</keyword>
<evidence type="ECO:0000313" key="2">
    <source>
        <dbReference type="EMBL" id="KIH93377.1"/>
    </source>
</evidence>
<dbReference type="GeneID" id="63677658"/>
<name>A0A0C2J8S1_9PEZI</name>
<feature type="region of interest" description="Disordered" evidence="1">
    <location>
        <begin position="190"/>
        <end position="211"/>
    </location>
</feature>
<evidence type="ECO:0000256" key="1">
    <source>
        <dbReference type="SAM" id="MobiDB-lite"/>
    </source>
</evidence>
<dbReference type="RefSeq" id="XP_040621387.1">
    <property type="nucleotide sequence ID" value="XM_040762737.1"/>
</dbReference>
<dbReference type="AlphaFoldDB" id="A0A0C2J8S1"/>
<proteinExistence type="predicted"/>
<organism evidence="2 3">
    <name type="scientific">Sporothrix brasiliensis 5110</name>
    <dbReference type="NCBI Taxonomy" id="1398154"/>
    <lineage>
        <taxon>Eukaryota</taxon>
        <taxon>Fungi</taxon>
        <taxon>Dikarya</taxon>
        <taxon>Ascomycota</taxon>
        <taxon>Pezizomycotina</taxon>
        <taxon>Sordariomycetes</taxon>
        <taxon>Sordariomycetidae</taxon>
        <taxon>Ophiostomatales</taxon>
        <taxon>Ophiostomataceae</taxon>
        <taxon>Sporothrix</taxon>
    </lineage>
</organism>
<gene>
    <name evidence="2" type="ORF">SPBR_04454</name>
</gene>
<dbReference type="Proteomes" id="UP000031575">
    <property type="component" value="Unassembled WGS sequence"/>
</dbReference>
<comment type="caution">
    <text evidence="2">The sequence shown here is derived from an EMBL/GenBank/DDBJ whole genome shotgun (WGS) entry which is preliminary data.</text>
</comment>
<dbReference type="HOGENOM" id="CLU_1409641_0_0_1"/>
<dbReference type="EMBL" id="AWTV01000005">
    <property type="protein sequence ID" value="KIH93377.1"/>
    <property type="molecule type" value="Genomic_DNA"/>
</dbReference>
<feature type="compositionally biased region" description="Basic and acidic residues" evidence="1">
    <location>
        <begin position="202"/>
        <end position="211"/>
    </location>
</feature>
<accession>A0A0C2J8S1</accession>
<reference evidence="2 3" key="1">
    <citation type="journal article" date="2014" name="BMC Genomics">
        <title>Comparative genomics of the major fungal agents of human and animal Sporotrichosis: Sporothrix schenckii and Sporothrix brasiliensis.</title>
        <authorList>
            <person name="Teixeira M.M."/>
            <person name="de Almeida L.G."/>
            <person name="Kubitschek-Barreira P."/>
            <person name="Alves F.L."/>
            <person name="Kioshima E.S."/>
            <person name="Abadio A.K."/>
            <person name="Fernandes L."/>
            <person name="Derengowski L.S."/>
            <person name="Ferreira K.S."/>
            <person name="Souza R.C."/>
            <person name="Ruiz J.C."/>
            <person name="de Andrade N.C."/>
            <person name="Paes H.C."/>
            <person name="Nicola A.M."/>
            <person name="Albuquerque P."/>
            <person name="Gerber A.L."/>
            <person name="Martins V.P."/>
            <person name="Peconick L.D."/>
            <person name="Neto A.V."/>
            <person name="Chaucanez C.B."/>
            <person name="Silva P.A."/>
            <person name="Cunha O.L."/>
            <person name="de Oliveira F.F."/>
            <person name="dos Santos T.C."/>
            <person name="Barros A.L."/>
            <person name="Soares M.A."/>
            <person name="de Oliveira L.M."/>
            <person name="Marini M.M."/>
            <person name="Villalobos-Duno H."/>
            <person name="Cunha M.M."/>
            <person name="de Hoog S."/>
            <person name="da Silveira J.F."/>
            <person name="Henrissat B."/>
            <person name="Nino-Vega G.A."/>
            <person name="Cisalpino P.S."/>
            <person name="Mora-Montes H.M."/>
            <person name="Almeida S.R."/>
            <person name="Stajich J.E."/>
            <person name="Lopes-Bezerra L.M."/>
            <person name="Vasconcelos A.T."/>
            <person name="Felipe M.S."/>
        </authorList>
    </citation>
    <scope>NUCLEOTIDE SEQUENCE [LARGE SCALE GENOMIC DNA]</scope>
    <source>
        <strain evidence="2 3">5110</strain>
    </source>
</reference>
<evidence type="ECO:0000313" key="3">
    <source>
        <dbReference type="Proteomes" id="UP000031575"/>
    </source>
</evidence>
<sequence length="211" mass="23608">MTPRLSKDDPKYSPWTDEQWEEAVLRGSLNIPAQPRYAAISLGPGSVFQTAEEVQRALDLTFLPHVIMAPVIDFATDPHPLKTGADAGPRALVRVCMAPPFSETVAKEICEMTSTSIDLDGHVRALYIPTAFKRDARGHVKRIQRAQVDRARDIAEKQGREKYADFLARESTMSIDERLAFCRAEEAKIREEETRGAVGDRGNAKDKENWA</sequence>
<dbReference type="VEuPathDB" id="FungiDB:SPBR_04454"/>